<protein>
    <submittedName>
        <fullName evidence="1">Uncharacterized protein</fullName>
    </submittedName>
</protein>
<reference evidence="1 2" key="1">
    <citation type="submission" date="2022-05" db="EMBL/GenBank/DDBJ databases">
        <authorList>
            <person name="Park J.-S."/>
        </authorList>
    </citation>
    <scope>NUCLEOTIDE SEQUENCE [LARGE SCALE GENOMIC DNA]</scope>
    <source>
        <strain evidence="1 2">2012CJ34-2</strain>
    </source>
</reference>
<proteinExistence type="predicted"/>
<dbReference type="Proteomes" id="UP001203338">
    <property type="component" value="Unassembled WGS sequence"/>
</dbReference>
<evidence type="ECO:0000313" key="1">
    <source>
        <dbReference type="EMBL" id="MCL6272085.1"/>
    </source>
</evidence>
<dbReference type="EMBL" id="JAMFLX010000044">
    <property type="protein sequence ID" value="MCL6272085.1"/>
    <property type="molecule type" value="Genomic_DNA"/>
</dbReference>
<keyword evidence="2" id="KW-1185">Reference proteome</keyword>
<accession>A0ABT0PL39</accession>
<comment type="caution">
    <text evidence="1">The sequence shown here is derived from an EMBL/GenBank/DDBJ whole genome shotgun (WGS) entry which is preliminary data.</text>
</comment>
<organism evidence="1 2">
    <name type="scientific">Parendozoicomonas callyspongiae</name>
    <dbReference type="NCBI Taxonomy" id="2942213"/>
    <lineage>
        <taxon>Bacteria</taxon>
        <taxon>Pseudomonadati</taxon>
        <taxon>Pseudomonadota</taxon>
        <taxon>Gammaproteobacteria</taxon>
        <taxon>Oceanospirillales</taxon>
        <taxon>Endozoicomonadaceae</taxon>
        <taxon>Parendozoicomonas</taxon>
    </lineage>
</organism>
<gene>
    <name evidence="1" type="ORF">M3P05_19365</name>
</gene>
<dbReference type="RefSeq" id="WP_249701765.1">
    <property type="nucleotide sequence ID" value="NZ_JAMFLX010000044.1"/>
</dbReference>
<name>A0ABT0PL39_9GAMM</name>
<evidence type="ECO:0000313" key="2">
    <source>
        <dbReference type="Proteomes" id="UP001203338"/>
    </source>
</evidence>
<sequence length="64" mass="7460">MAGCTTTDQLVRIYQKQVEVKFKKMQIQTSATEEPGKSMQEKYLKKLTRRFRDRGGLVHKVEGK</sequence>